<keyword evidence="3" id="KW-0863">Zinc-finger</keyword>
<dbReference type="GO" id="GO:0004519">
    <property type="term" value="F:endonuclease activity"/>
    <property type="evidence" value="ECO:0007669"/>
    <property type="project" value="UniProtKB-KW"/>
</dbReference>
<evidence type="ECO:0000259" key="8">
    <source>
        <dbReference type="Pfam" id="PF13359"/>
    </source>
</evidence>
<dbReference type="GO" id="GO:0008270">
    <property type="term" value="F:zinc ion binding"/>
    <property type="evidence" value="ECO:0007669"/>
    <property type="project" value="UniProtKB-KW"/>
</dbReference>
<evidence type="ECO:0000256" key="4">
    <source>
        <dbReference type="ARBA" id="ARBA00022833"/>
    </source>
</evidence>
<evidence type="ECO:0000256" key="6">
    <source>
        <dbReference type="SAM" id="MobiDB-lite"/>
    </source>
</evidence>
<reference evidence="10" key="1">
    <citation type="journal article" date="2018" name="PLoS Negl. Trop. Dis.">
        <title>Sialome diversity of ticks revealed by RNAseq of single tick salivary glands.</title>
        <authorList>
            <person name="Perner J."/>
            <person name="Kropackova S."/>
            <person name="Kopacek P."/>
            <person name="Ribeiro J.M."/>
        </authorList>
    </citation>
    <scope>NUCLEOTIDE SEQUENCE</scope>
    <source>
        <strain evidence="10">Siblings of single egg batch collected in Ceske Budejovice</strain>
        <tissue evidence="10">Salivary glands</tissue>
    </source>
</reference>
<sequence>KKAGSSSSSTVRFFRFPTVITTSCCKTRDLSTARRREWIRRVNRADMKDATAFHRICSVHFVTGKPSALFDPSHPDWAPCLLLGHKKKFSRGIARYNRLKARDKARTRSQKEPAQHASNTTPEPGCEADDPTTDPDLGLIRGECSPTMAHRAERSVANATPEPGPDADDSTTDPDAGYVHGGCNPTMAHTAEWSTANATPEPGPDADDPTTDPDAGYVHGGSSPTMAHTADLTARTTICAEVGSILEKPVADKGMQADDGAHKQVVQYQKELNILRMEVYLLRENLERKSVTEEAFQNNEEMTKYYTGLPNFSMLHMVFKLVRQLVRHSPNNVLTQFQEFIVTLIRLRLNTPLQDLAYRFGVSEATVSRSITKWVDGLYLGLDRVIRWPTRKQLKRTMPMCFRAAFGTDVAVVIDCFEVFIERPTSHVARSLTWSQYKHHNTVKYLIGIAPQGTVTFISRGWCGRSSDKLIAESSGILENLQPGDCILADRGFTIEESVGLYCARLHMPAFTRGQKQLAPWSVEATRKLANVRIHVERVIGLIRNKYVITKSVIPIDLLCAEGQDRATTLDKIVFVCCALTSLCDSVVQFN</sequence>
<dbReference type="Pfam" id="PF13613">
    <property type="entry name" value="HTH_Tnp_4"/>
    <property type="match status" value="1"/>
</dbReference>
<dbReference type="PANTHER" id="PTHR23080:SF63">
    <property type="entry name" value="TICK TRANSPOSON"/>
    <property type="match status" value="1"/>
</dbReference>
<evidence type="ECO:0000259" key="7">
    <source>
        <dbReference type="Pfam" id="PF05485"/>
    </source>
</evidence>
<comment type="cofactor">
    <cofactor evidence="1">
        <name>a divalent metal cation</name>
        <dbReference type="ChEBI" id="CHEBI:60240"/>
    </cofactor>
</comment>
<proteinExistence type="predicted"/>
<keyword evidence="5" id="KW-0238">DNA-binding</keyword>
<evidence type="ECO:0000256" key="3">
    <source>
        <dbReference type="ARBA" id="ARBA00022771"/>
    </source>
</evidence>
<keyword evidence="10" id="KW-0540">Nuclease</keyword>
<dbReference type="InterPro" id="IPR006612">
    <property type="entry name" value="THAP_Znf"/>
</dbReference>
<dbReference type="Pfam" id="PF05485">
    <property type="entry name" value="THAP"/>
    <property type="match status" value="1"/>
</dbReference>
<dbReference type="InterPro" id="IPR027806">
    <property type="entry name" value="HARBI1_dom"/>
</dbReference>
<evidence type="ECO:0000259" key="9">
    <source>
        <dbReference type="Pfam" id="PF13613"/>
    </source>
</evidence>
<organism evidence="10">
    <name type="scientific">Ixodes ricinus</name>
    <name type="common">Common tick</name>
    <name type="synonym">Acarus ricinus</name>
    <dbReference type="NCBI Taxonomy" id="34613"/>
    <lineage>
        <taxon>Eukaryota</taxon>
        <taxon>Metazoa</taxon>
        <taxon>Ecdysozoa</taxon>
        <taxon>Arthropoda</taxon>
        <taxon>Chelicerata</taxon>
        <taxon>Arachnida</taxon>
        <taxon>Acari</taxon>
        <taxon>Parasitiformes</taxon>
        <taxon>Ixodida</taxon>
        <taxon>Ixodoidea</taxon>
        <taxon>Ixodidae</taxon>
        <taxon>Ixodinae</taxon>
        <taxon>Ixodes</taxon>
    </lineage>
</organism>
<dbReference type="PANTHER" id="PTHR23080">
    <property type="entry name" value="THAP DOMAIN PROTEIN"/>
    <property type="match status" value="1"/>
</dbReference>
<evidence type="ECO:0000313" key="10">
    <source>
        <dbReference type="EMBL" id="JAR89986.1"/>
    </source>
</evidence>
<feature type="domain" description="DDE Tnp4" evidence="8">
    <location>
        <begin position="414"/>
        <end position="581"/>
    </location>
</feature>
<name>A0A147BGS9_IXORI</name>
<protein>
    <submittedName>
        <fullName evidence="10">Putative dde superfamily endonuclease</fullName>
    </submittedName>
</protein>
<keyword evidence="10" id="KW-0255">Endonuclease</keyword>
<evidence type="ECO:0000256" key="2">
    <source>
        <dbReference type="ARBA" id="ARBA00022723"/>
    </source>
</evidence>
<feature type="compositionally biased region" description="Basic and acidic residues" evidence="6">
    <location>
        <begin position="100"/>
        <end position="114"/>
    </location>
</feature>
<dbReference type="EMBL" id="GEGO01005418">
    <property type="protein sequence ID" value="JAR89986.1"/>
    <property type="molecule type" value="Transcribed_RNA"/>
</dbReference>
<dbReference type="InterPro" id="IPR027805">
    <property type="entry name" value="Transposase_HTH_dom"/>
</dbReference>
<feature type="domain" description="THAP-type" evidence="7">
    <location>
        <begin position="6"/>
        <end position="61"/>
    </location>
</feature>
<dbReference type="GO" id="GO:0003677">
    <property type="term" value="F:DNA binding"/>
    <property type="evidence" value="ECO:0007669"/>
    <property type="project" value="UniProtKB-KW"/>
</dbReference>
<evidence type="ECO:0000256" key="5">
    <source>
        <dbReference type="ARBA" id="ARBA00023125"/>
    </source>
</evidence>
<dbReference type="Pfam" id="PF13359">
    <property type="entry name" value="DDE_Tnp_4"/>
    <property type="match status" value="1"/>
</dbReference>
<keyword evidence="2" id="KW-0479">Metal-binding</keyword>
<dbReference type="SUPFAM" id="SSF57716">
    <property type="entry name" value="Glucocorticoid receptor-like (DNA-binding domain)"/>
    <property type="match status" value="1"/>
</dbReference>
<keyword evidence="10" id="KW-0378">Hydrolase</keyword>
<dbReference type="AlphaFoldDB" id="A0A147BGS9"/>
<accession>A0A147BGS9</accession>
<feature type="non-terminal residue" evidence="10">
    <location>
        <position position="1"/>
    </location>
</feature>
<feature type="domain" description="Transposase Helix-turn-helix" evidence="9">
    <location>
        <begin position="334"/>
        <end position="379"/>
    </location>
</feature>
<evidence type="ECO:0000256" key="1">
    <source>
        <dbReference type="ARBA" id="ARBA00001968"/>
    </source>
</evidence>
<feature type="region of interest" description="Disordered" evidence="6">
    <location>
        <begin position="96"/>
        <end position="220"/>
    </location>
</feature>
<keyword evidence="4" id="KW-0862">Zinc</keyword>